<dbReference type="PROSITE" id="PS51257">
    <property type="entry name" value="PROKAR_LIPOPROTEIN"/>
    <property type="match status" value="1"/>
</dbReference>
<reference evidence="3 4" key="1">
    <citation type="submission" date="2017-07" db="EMBL/GenBank/DDBJ databases">
        <title>Phylogenetic study on the rhizospheric bacterium Ochrobactrum sp. A44.</title>
        <authorList>
            <person name="Krzyzanowska D.M."/>
            <person name="Ossowicki A."/>
            <person name="Rajewska M."/>
            <person name="Maciag T."/>
            <person name="Kaczynski Z."/>
            <person name="Czerwicka M."/>
            <person name="Jafra S."/>
        </authorList>
    </citation>
    <scope>NUCLEOTIDE SEQUENCE [LARGE SCALE GENOMIC DNA]</scope>
    <source>
        <strain evidence="3 4">OgA9a</strain>
    </source>
</reference>
<evidence type="ECO:0000256" key="1">
    <source>
        <dbReference type="RuleBase" id="RU364038"/>
    </source>
</evidence>
<dbReference type="InterPro" id="IPR033954">
    <property type="entry name" value="DiS-bond_Isoase_DsbC/G"/>
</dbReference>
<dbReference type="GO" id="GO:0042597">
    <property type="term" value="C:periplasmic space"/>
    <property type="evidence" value="ECO:0007669"/>
    <property type="project" value="UniProtKB-SubCell"/>
</dbReference>
<dbReference type="Proteomes" id="UP000216478">
    <property type="component" value="Unassembled WGS sequence"/>
</dbReference>
<dbReference type="Gene3D" id="3.40.30.10">
    <property type="entry name" value="Glutaredoxin"/>
    <property type="match status" value="1"/>
</dbReference>
<comment type="subcellular location">
    <subcellularLocation>
        <location evidence="1">Periplasm</location>
    </subcellularLocation>
</comment>
<organism evidence="3 4">
    <name type="scientific">Brucella grignonensis</name>
    <dbReference type="NCBI Taxonomy" id="94627"/>
    <lineage>
        <taxon>Bacteria</taxon>
        <taxon>Pseudomonadati</taxon>
        <taxon>Pseudomonadota</taxon>
        <taxon>Alphaproteobacteria</taxon>
        <taxon>Hyphomicrobiales</taxon>
        <taxon>Brucellaceae</taxon>
        <taxon>Brucella/Ochrobactrum group</taxon>
        <taxon>Brucella</taxon>
    </lineage>
</organism>
<accession>A0A256FSJ7</accession>
<keyword evidence="1" id="KW-0676">Redox-active center</keyword>
<protein>
    <recommendedName>
        <fullName evidence="1">Thiol:disulfide interchange protein</fullName>
    </recommendedName>
</protein>
<dbReference type="InterPro" id="IPR012336">
    <property type="entry name" value="Thioredoxin-like_fold"/>
</dbReference>
<evidence type="ECO:0000259" key="2">
    <source>
        <dbReference type="Pfam" id="PF13098"/>
    </source>
</evidence>
<dbReference type="PANTHER" id="PTHR35272:SF4">
    <property type="entry name" value="THIOL:DISULFIDE INTERCHANGE PROTEIN DSBG"/>
    <property type="match status" value="1"/>
</dbReference>
<comment type="similarity">
    <text evidence="1">Belongs to the thioredoxin family. DsbC subfamily.</text>
</comment>
<gene>
    <name evidence="3" type="ORF">CEV33_4950</name>
</gene>
<feature type="domain" description="Thioredoxin-like fold" evidence="2">
    <location>
        <begin position="131"/>
        <end position="242"/>
    </location>
</feature>
<keyword evidence="4" id="KW-1185">Reference proteome</keyword>
<evidence type="ECO:0000313" key="3">
    <source>
        <dbReference type="EMBL" id="OYR17720.1"/>
    </source>
</evidence>
<name>A0A256FSJ7_9HYPH</name>
<feature type="signal peptide" evidence="1">
    <location>
        <begin position="1"/>
        <end position="25"/>
    </location>
</feature>
<keyword evidence="1" id="KW-0574">Periplasm</keyword>
<evidence type="ECO:0000313" key="4">
    <source>
        <dbReference type="Proteomes" id="UP000216478"/>
    </source>
</evidence>
<dbReference type="Pfam" id="PF13098">
    <property type="entry name" value="Thioredoxin_2"/>
    <property type="match status" value="1"/>
</dbReference>
<dbReference type="SUPFAM" id="SSF54423">
    <property type="entry name" value="DsbC/DsbG N-terminal domain-like"/>
    <property type="match status" value="1"/>
</dbReference>
<dbReference type="NCBIfam" id="NF008657">
    <property type="entry name" value="PRK11657.1"/>
    <property type="match status" value="1"/>
</dbReference>
<dbReference type="InterPro" id="IPR036249">
    <property type="entry name" value="Thioredoxin-like_sf"/>
</dbReference>
<dbReference type="Gene3D" id="3.10.450.70">
    <property type="entry name" value="Disulphide bond isomerase, DsbC/G, N-terminal"/>
    <property type="match status" value="1"/>
</dbReference>
<feature type="chain" id="PRO_5011817921" description="Thiol:disulfide interchange protein" evidence="1">
    <location>
        <begin position="26"/>
        <end position="264"/>
    </location>
</feature>
<dbReference type="SUPFAM" id="SSF52833">
    <property type="entry name" value="Thioredoxin-like"/>
    <property type="match status" value="1"/>
</dbReference>
<comment type="function">
    <text evidence="1">Required for disulfide bond formation in some periplasmic proteins. Acts by transferring its disulfide bond to other proteins and is reduced in the process.</text>
</comment>
<dbReference type="EMBL" id="NNRL01000143">
    <property type="protein sequence ID" value="OYR17720.1"/>
    <property type="molecule type" value="Genomic_DNA"/>
</dbReference>
<dbReference type="InterPro" id="IPR009094">
    <property type="entry name" value="DiS-bond_isomerase_DsbC/G_N_sf"/>
</dbReference>
<dbReference type="AlphaFoldDB" id="A0A256FSJ7"/>
<dbReference type="PANTHER" id="PTHR35272">
    <property type="entry name" value="THIOL:DISULFIDE INTERCHANGE PROTEIN DSBC-RELATED"/>
    <property type="match status" value="1"/>
</dbReference>
<dbReference type="CDD" id="cd03020">
    <property type="entry name" value="DsbA_DsbC_DsbG"/>
    <property type="match status" value="1"/>
</dbReference>
<comment type="caution">
    <text evidence="3">The sequence shown here is derived from an EMBL/GenBank/DDBJ whole genome shotgun (WGS) entry which is preliminary data.</text>
</comment>
<keyword evidence="1" id="KW-0732">Signal</keyword>
<dbReference type="InterPro" id="IPR051470">
    <property type="entry name" value="Thiol:disulfide_interchange"/>
</dbReference>
<sequence>MVTEMKMALLAAAFAVTLAGCNDNAGPQSSNGSSGNEAILQSLKNQGVTVHGPLNVPGGLAAFAASAGTQPLAVYILPDAKYALIGTLIDAQGVSVADAELKRVVSEPMERESWAALQAAAWVQDGDPKAGRIVYAFTDANCPYCNELWRSARPWVEAGKVQIRHVMVGVIREDSPGKAAAILEASDPQAALTQNERDHDKGGIAPLKTIPAETSAKLNSNVELMRRLGFSGTPGLVAQGSNGALTLQSGVPRGAGLEAVFGPL</sequence>
<proteinExistence type="inferred from homology"/>